<reference evidence="1" key="1">
    <citation type="journal article" date="2014" name="Int. J. Syst. Evol. Microbiol.">
        <title>Complete genome sequence of Corynebacterium casei LMG S-19264T (=DSM 44701T), isolated from a smear-ripened cheese.</title>
        <authorList>
            <consortium name="US DOE Joint Genome Institute (JGI-PGF)"/>
            <person name="Walter F."/>
            <person name="Albersmeier A."/>
            <person name="Kalinowski J."/>
            <person name="Ruckert C."/>
        </authorList>
    </citation>
    <scope>NUCLEOTIDE SEQUENCE</scope>
    <source>
        <strain evidence="1">JCM 13919</strain>
    </source>
</reference>
<reference evidence="1" key="2">
    <citation type="submission" date="2020-09" db="EMBL/GenBank/DDBJ databases">
        <authorList>
            <person name="Sun Q."/>
            <person name="Ohkuma M."/>
        </authorList>
    </citation>
    <scope>NUCLEOTIDE SEQUENCE</scope>
    <source>
        <strain evidence="1">JCM 13919</strain>
    </source>
</reference>
<gene>
    <name evidence="1" type="ORF">GCM10007966_21180</name>
</gene>
<dbReference type="OrthoDB" id="5653954at2"/>
<comment type="caution">
    <text evidence="1">The sequence shown here is derived from an EMBL/GenBank/DDBJ whole genome shotgun (WGS) entry which is preliminary data.</text>
</comment>
<dbReference type="RefSeq" id="WP_131777382.1">
    <property type="nucleotide sequence ID" value="NZ_BMOB01000013.1"/>
</dbReference>
<keyword evidence="2" id="KW-1185">Reference proteome</keyword>
<dbReference type="AlphaFoldDB" id="A0A917JY67"/>
<proteinExistence type="predicted"/>
<evidence type="ECO:0000313" key="1">
    <source>
        <dbReference type="EMBL" id="GGI92313.1"/>
    </source>
</evidence>
<name>A0A917JY67_9GAMM</name>
<protein>
    <submittedName>
        <fullName evidence="1">Uncharacterized protein</fullName>
    </submittedName>
</protein>
<organism evidence="1 2">
    <name type="scientific">Legionella impletisoli</name>
    <dbReference type="NCBI Taxonomy" id="343510"/>
    <lineage>
        <taxon>Bacteria</taxon>
        <taxon>Pseudomonadati</taxon>
        <taxon>Pseudomonadota</taxon>
        <taxon>Gammaproteobacteria</taxon>
        <taxon>Legionellales</taxon>
        <taxon>Legionellaceae</taxon>
        <taxon>Legionella</taxon>
    </lineage>
</organism>
<evidence type="ECO:0000313" key="2">
    <source>
        <dbReference type="Proteomes" id="UP000630149"/>
    </source>
</evidence>
<dbReference type="Proteomes" id="UP000630149">
    <property type="component" value="Unassembled WGS sequence"/>
</dbReference>
<accession>A0A917JY67</accession>
<dbReference type="EMBL" id="BMOB01000013">
    <property type="protein sequence ID" value="GGI92313.1"/>
    <property type="molecule type" value="Genomic_DNA"/>
</dbReference>
<sequence length="291" mass="33285">MTFDFPLKFSSSRYGDLINKIFRHIYPVDYSKWQNIRMMSLLEFACLSAGFEPAHTGSLDSFINELNEALHNLDSNELRSNALRLDDDIVNKFAKFNRAYAGRDGLDVYEKILSNSNCLLSYAEVISREAILISEDERKLYSIPKSNIEMWRTGFLICWAKGLPNLKIPNEIIAFDKGFDKENEALIKQLVTLDQNTLLHEGWFNTNACRAPKLSALIDGYVQEEKLVASKNNRNFSTGNIAKYIKKNFEIVNPNDSDEENFVKKLSEVATIEPKGISLKKRAPNKIIKNQ</sequence>